<dbReference type="InterPro" id="IPR013749">
    <property type="entry name" value="PM/HMP-P_kinase-1"/>
</dbReference>
<evidence type="ECO:0000313" key="5">
    <source>
        <dbReference type="EMBL" id="GGM86962.1"/>
    </source>
</evidence>
<dbReference type="GO" id="GO:0008972">
    <property type="term" value="F:phosphomethylpyrimidine kinase activity"/>
    <property type="evidence" value="ECO:0007669"/>
    <property type="project" value="TreeGrafter"/>
</dbReference>
<proteinExistence type="predicted"/>
<dbReference type="AlphaFoldDB" id="A0A917UEA3"/>
<reference evidence="5" key="2">
    <citation type="submission" date="2020-09" db="EMBL/GenBank/DDBJ databases">
        <authorList>
            <person name="Sun Q."/>
            <person name="Ohkuma M."/>
        </authorList>
    </citation>
    <scope>NUCLEOTIDE SEQUENCE</scope>
    <source>
        <strain evidence="5">JCM 19831</strain>
    </source>
</reference>
<feature type="domain" description="Pyridoxamine kinase/Phosphomethylpyrimidine kinase" evidence="4">
    <location>
        <begin position="15"/>
        <end position="258"/>
    </location>
</feature>
<feature type="region of interest" description="Disordered" evidence="2">
    <location>
        <begin position="274"/>
        <end position="307"/>
    </location>
</feature>
<evidence type="ECO:0000313" key="6">
    <source>
        <dbReference type="Proteomes" id="UP000642070"/>
    </source>
</evidence>
<keyword evidence="1" id="KW-0784">Thiamine biosynthesis</keyword>
<comment type="caution">
    <text evidence="5">The sequence shown here is derived from an EMBL/GenBank/DDBJ whole genome shotgun (WGS) entry which is preliminary data.</text>
</comment>
<dbReference type="SUPFAM" id="SSF53448">
    <property type="entry name" value="Nucleotide-diphospho-sugar transferases"/>
    <property type="match status" value="1"/>
</dbReference>
<dbReference type="Gene3D" id="3.40.1190.20">
    <property type="match status" value="1"/>
</dbReference>
<gene>
    <name evidence="5" type="ORF">GCM10007977_106070</name>
</gene>
<evidence type="ECO:0000256" key="2">
    <source>
        <dbReference type="SAM" id="MobiDB-lite"/>
    </source>
</evidence>
<dbReference type="EMBL" id="BMPI01000109">
    <property type="protein sequence ID" value="GGM86962.1"/>
    <property type="molecule type" value="Genomic_DNA"/>
</dbReference>
<dbReference type="GO" id="GO:0005829">
    <property type="term" value="C:cytosol"/>
    <property type="evidence" value="ECO:0007669"/>
    <property type="project" value="TreeGrafter"/>
</dbReference>
<name>A0A917UEA3_9ACTN</name>
<evidence type="ECO:0008006" key="7">
    <source>
        <dbReference type="Google" id="ProtNLM"/>
    </source>
</evidence>
<accession>A0A917UEA3</accession>
<feature type="domain" description="Glycosyltransferase 2-like" evidence="3">
    <location>
        <begin position="306"/>
        <end position="420"/>
    </location>
</feature>
<evidence type="ECO:0000259" key="3">
    <source>
        <dbReference type="Pfam" id="PF00535"/>
    </source>
</evidence>
<evidence type="ECO:0000259" key="4">
    <source>
        <dbReference type="Pfam" id="PF08543"/>
    </source>
</evidence>
<dbReference type="GO" id="GO:0009228">
    <property type="term" value="P:thiamine biosynthetic process"/>
    <property type="evidence" value="ECO:0007669"/>
    <property type="project" value="UniProtKB-KW"/>
</dbReference>
<reference evidence="5" key="1">
    <citation type="journal article" date="2014" name="Int. J. Syst. Evol. Microbiol.">
        <title>Complete genome sequence of Corynebacterium casei LMG S-19264T (=DSM 44701T), isolated from a smear-ripened cheese.</title>
        <authorList>
            <consortium name="US DOE Joint Genome Institute (JGI-PGF)"/>
            <person name="Walter F."/>
            <person name="Albersmeier A."/>
            <person name="Kalinowski J."/>
            <person name="Ruckert C."/>
        </authorList>
    </citation>
    <scope>NUCLEOTIDE SEQUENCE</scope>
    <source>
        <strain evidence="5">JCM 19831</strain>
    </source>
</reference>
<dbReference type="InterPro" id="IPR001173">
    <property type="entry name" value="Glyco_trans_2-like"/>
</dbReference>
<dbReference type="Pfam" id="PF08543">
    <property type="entry name" value="Phos_pyr_kin"/>
    <property type="match status" value="1"/>
</dbReference>
<dbReference type="Gene3D" id="3.90.550.10">
    <property type="entry name" value="Spore Coat Polysaccharide Biosynthesis Protein SpsA, Chain A"/>
    <property type="match status" value="1"/>
</dbReference>
<dbReference type="Pfam" id="PF00535">
    <property type="entry name" value="Glycos_transf_2"/>
    <property type="match status" value="1"/>
</dbReference>
<keyword evidence="6" id="KW-1185">Reference proteome</keyword>
<dbReference type="RefSeq" id="WP_308429539.1">
    <property type="nucleotide sequence ID" value="NZ_BMPI01000109.1"/>
</dbReference>
<organism evidence="5 6">
    <name type="scientific">Dactylosporangium sucinum</name>
    <dbReference type="NCBI Taxonomy" id="1424081"/>
    <lineage>
        <taxon>Bacteria</taxon>
        <taxon>Bacillati</taxon>
        <taxon>Actinomycetota</taxon>
        <taxon>Actinomycetes</taxon>
        <taxon>Micromonosporales</taxon>
        <taxon>Micromonosporaceae</taxon>
        <taxon>Dactylosporangium</taxon>
    </lineage>
</organism>
<dbReference type="PANTHER" id="PTHR20858">
    <property type="entry name" value="PHOSPHOMETHYLPYRIMIDINE KINASE"/>
    <property type="match status" value="1"/>
</dbReference>
<dbReference type="InterPro" id="IPR029044">
    <property type="entry name" value="Nucleotide-diphossugar_trans"/>
</dbReference>
<dbReference type="GO" id="GO:0008902">
    <property type="term" value="F:hydroxymethylpyrimidine kinase activity"/>
    <property type="evidence" value="ECO:0007669"/>
    <property type="project" value="TreeGrafter"/>
</dbReference>
<dbReference type="PANTHER" id="PTHR20858:SF17">
    <property type="entry name" value="HYDROXYMETHYLPYRIMIDINE_PHOSPHOMETHYLPYRIMIDINE KINASE THI20-RELATED"/>
    <property type="match status" value="1"/>
</dbReference>
<protein>
    <recommendedName>
        <fullName evidence="7">Hydroxymethylpyrimidine kinase</fullName>
    </recommendedName>
</protein>
<dbReference type="InterPro" id="IPR029056">
    <property type="entry name" value="Ribokinase-like"/>
</dbReference>
<sequence>MSDNIPVCLTIGSSDSGGGAGVQGDIKAFASVGCFATTVVVGVTAQSTDGVTGRWGVPVPAVLAQLDAVRRGFPLRAAKVGTTWSEELIRALAGPLRELAGDGVPIVVDPVMVSTAGSWLSEVGRTRAAVLETLLPLAAVITPNRREAELLAGVAAGAASRRDLAEALAGLGAAAVVITGGPDEAGDWFFDGAEHRHLHGAWHDSGAEHGAGCAHSALIAGLMSQGRPLAAAVREAHWRAAEGVRHGHTHLGTTVHPVDVLGIGAAAGDARGPALRWPLSSARPLDPHPHPAAPKSGRPGRPPRLSVILPTRDRPETLRAALASVAAQRRDDTEVVVVNDGGAPVEPVLDEFRSHLDLRLITLLAEHGPSAARNHGIEAARGEYLSFLDDDDVYLPGHLESALTALAAGDADAVYATAGVSRRRVDPIAAEPPELPHAFDFSFHDGFLSVLNYIPPTGLVVRADLAEAMRFDPDLRIGEDWDLWLRLSRHRGYRFRHLDRLGAVYHRIPAHSVSADPVGDGRRALARFHDGYRRMCARWAVPAGSPQDGYRRLVLQVYDLAFVRYDSGRTLGSFWYERMVRLLYDGFVAGRPADALAPRLAPLLEEQ</sequence>
<dbReference type="Proteomes" id="UP000642070">
    <property type="component" value="Unassembled WGS sequence"/>
</dbReference>
<dbReference type="SUPFAM" id="SSF53613">
    <property type="entry name" value="Ribokinase-like"/>
    <property type="match status" value="1"/>
</dbReference>
<evidence type="ECO:0000256" key="1">
    <source>
        <dbReference type="ARBA" id="ARBA00022977"/>
    </source>
</evidence>